<evidence type="ECO:0000313" key="1">
    <source>
        <dbReference type="EMBL" id="MBX54522.1"/>
    </source>
</evidence>
<protein>
    <submittedName>
        <fullName evidence="1">Uncharacterized protein</fullName>
    </submittedName>
</protein>
<name>A0A2P2PIL4_RHIMU</name>
<proteinExistence type="predicted"/>
<reference evidence="1" key="1">
    <citation type="submission" date="2018-02" db="EMBL/GenBank/DDBJ databases">
        <title>Rhizophora mucronata_Transcriptome.</title>
        <authorList>
            <person name="Meera S.P."/>
            <person name="Sreeshan A."/>
            <person name="Augustine A."/>
        </authorList>
    </citation>
    <scope>NUCLEOTIDE SEQUENCE</scope>
    <source>
        <tissue evidence="1">Leaf</tissue>
    </source>
</reference>
<accession>A0A2P2PIL4</accession>
<organism evidence="1">
    <name type="scientific">Rhizophora mucronata</name>
    <name type="common">Asiatic mangrove</name>
    <dbReference type="NCBI Taxonomy" id="61149"/>
    <lineage>
        <taxon>Eukaryota</taxon>
        <taxon>Viridiplantae</taxon>
        <taxon>Streptophyta</taxon>
        <taxon>Embryophyta</taxon>
        <taxon>Tracheophyta</taxon>
        <taxon>Spermatophyta</taxon>
        <taxon>Magnoliopsida</taxon>
        <taxon>eudicotyledons</taxon>
        <taxon>Gunneridae</taxon>
        <taxon>Pentapetalae</taxon>
        <taxon>rosids</taxon>
        <taxon>fabids</taxon>
        <taxon>Malpighiales</taxon>
        <taxon>Rhizophoraceae</taxon>
        <taxon>Rhizophora</taxon>
    </lineage>
</organism>
<dbReference type="EMBL" id="GGEC01074038">
    <property type="protein sequence ID" value="MBX54522.1"/>
    <property type="molecule type" value="Transcribed_RNA"/>
</dbReference>
<sequence>MPNLLSREGSFSVLFQMLQRQRRVIMFRVLKEWGRRNR</sequence>
<dbReference type="AlphaFoldDB" id="A0A2P2PIL4"/>